<name>A0AAW1XYF7_RUBAR</name>
<evidence type="ECO:0000256" key="1">
    <source>
        <dbReference type="SAM" id="Phobius"/>
    </source>
</evidence>
<comment type="caution">
    <text evidence="3">The sequence shown here is derived from an EMBL/GenBank/DDBJ whole genome shotgun (WGS) entry which is preliminary data.</text>
</comment>
<feature type="signal peptide" evidence="2">
    <location>
        <begin position="1"/>
        <end position="23"/>
    </location>
</feature>
<protein>
    <submittedName>
        <fullName evidence="3">Uncharacterized protein</fullName>
    </submittedName>
</protein>
<evidence type="ECO:0000313" key="3">
    <source>
        <dbReference type="EMBL" id="KAK9940577.1"/>
    </source>
</evidence>
<keyword evidence="1" id="KW-0812">Transmembrane</keyword>
<organism evidence="3 4">
    <name type="scientific">Rubus argutus</name>
    <name type="common">Southern blackberry</name>
    <dbReference type="NCBI Taxonomy" id="59490"/>
    <lineage>
        <taxon>Eukaryota</taxon>
        <taxon>Viridiplantae</taxon>
        <taxon>Streptophyta</taxon>
        <taxon>Embryophyta</taxon>
        <taxon>Tracheophyta</taxon>
        <taxon>Spermatophyta</taxon>
        <taxon>Magnoliopsida</taxon>
        <taxon>eudicotyledons</taxon>
        <taxon>Gunneridae</taxon>
        <taxon>Pentapetalae</taxon>
        <taxon>rosids</taxon>
        <taxon>fabids</taxon>
        <taxon>Rosales</taxon>
        <taxon>Rosaceae</taxon>
        <taxon>Rosoideae</taxon>
        <taxon>Rosoideae incertae sedis</taxon>
        <taxon>Rubus</taxon>
    </lineage>
</organism>
<keyword evidence="1" id="KW-1133">Transmembrane helix</keyword>
<dbReference type="EMBL" id="JBEDUW010000003">
    <property type="protein sequence ID" value="KAK9940577.1"/>
    <property type="molecule type" value="Genomic_DNA"/>
</dbReference>
<sequence>MAILSRPELTLLVILCWCVDCHERNDIFHGALLPLFVTGLHDKIVWYWTYMLEVQDRLVQLQNSREQQWQAARAVRRQPPPFGAFKANCDGASCPWAGKLRRYLYLFETFKVSSWVLARAVAFAVGDMYLYLFMLLDLNLVAIVACTSMGCN</sequence>
<feature type="transmembrane region" description="Helical" evidence="1">
    <location>
        <begin position="128"/>
        <end position="151"/>
    </location>
</feature>
<feature type="chain" id="PRO_5043710655" evidence="2">
    <location>
        <begin position="24"/>
        <end position="152"/>
    </location>
</feature>
<evidence type="ECO:0000313" key="4">
    <source>
        <dbReference type="Proteomes" id="UP001457282"/>
    </source>
</evidence>
<keyword evidence="1" id="KW-0472">Membrane</keyword>
<dbReference type="Proteomes" id="UP001457282">
    <property type="component" value="Unassembled WGS sequence"/>
</dbReference>
<dbReference type="AlphaFoldDB" id="A0AAW1XYF7"/>
<keyword evidence="2" id="KW-0732">Signal</keyword>
<accession>A0AAW1XYF7</accession>
<gene>
    <name evidence="3" type="ORF">M0R45_017231</name>
</gene>
<proteinExistence type="predicted"/>
<keyword evidence="4" id="KW-1185">Reference proteome</keyword>
<evidence type="ECO:0000256" key="2">
    <source>
        <dbReference type="SAM" id="SignalP"/>
    </source>
</evidence>
<reference evidence="3 4" key="1">
    <citation type="journal article" date="2023" name="G3 (Bethesda)">
        <title>A chromosome-length genome assembly and annotation of blackberry (Rubus argutus, cv. 'Hillquist').</title>
        <authorList>
            <person name="Bruna T."/>
            <person name="Aryal R."/>
            <person name="Dudchenko O."/>
            <person name="Sargent D.J."/>
            <person name="Mead D."/>
            <person name="Buti M."/>
            <person name="Cavallini A."/>
            <person name="Hytonen T."/>
            <person name="Andres J."/>
            <person name="Pham M."/>
            <person name="Weisz D."/>
            <person name="Mascagni F."/>
            <person name="Usai G."/>
            <person name="Natali L."/>
            <person name="Bassil N."/>
            <person name="Fernandez G.E."/>
            <person name="Lomsadze A."/>
            <person name="Armour M."/>
            <person name="Olukolu B."/>
            <person name="Poorten T."/>
            <person name="Britton C."/>
            <person name="Davik J."/>
            <person name="Ashrafi H."/>
            <person name="Aiden E.L."/>
            <person name="Borodovsky M."/>
            <person name="Worthington M."/>
        </authorList>
    </citation>
    <scope>NUCLEOTIDE SEQUENCE [LARGE SCALE GENOMIC DNA]</scope>
    <source>
        <strain evidence="3">PI 553951</strain>
    </source>
</reference>